<dbReference type="AlphaFoldDB" id="A0A7D9EQX2"/>
<dbReference type="SUPFAM" id="SSF46785">
    <property type="entry name" value="Winged helix' DNA-binding domain"/>
    <property type="match status" value="1"/>
</dbReference>
<feature type="region of interest" description="Disordered" evidence="7">
    <location>
        <begin position="129"/>
        <end position="156"/>
    </location>
</feature>
<dbReference type="Gene3D" id="1.20.1310.10">
    <property type="entry name" value="Cullin Repeats"/>
    <property type="match status" value="1"/>
</dbReference>
<evidence type="ECO:0000256" key="5">
    <source>
        <dbReference type="ARBA" id="ARBA00023306"/>
    </source>
</evidence>
<evidence type="ECO:0000256" key="3">
    <source>
        <dbReference type="ARBA" id="ARBA00022776"/>
    </source>
</evidence>
<dbReference type="SMART" id="SM00182">
    <property type="entry name" value="CULLIN"/>
    <property type="match status" value="1"/>
</dbReference>
<dbReference type="SMART" id="SM01013">
    <property type="entry name" value="APC2"/>
    <property type="match status" value="1"/>
</dbReference>
<dbReference type="GO" id="GO:0031625">
    <property type="term" value="F:ubiquitin protein ligase binding"/>
    <property type="evidence" value="ECO:0007669"/>
    <property type="project" value="InterPro"/>
</dbReference>
<dbReference type="GO" id="GO:0007091">
    <property type="term" value="P:metaphase/anaphase transition of mitotic cell cycle"/>
    <property type="evidence" value="ECO:0007669"/>
    <property type="project" value="TreeGrafter"/>
</dbReference>
<dbReference type="GO" id="GO:0070979">
    <property type="term" value="P:protein K11-linked ubiquitination"/>
    <property type="evidence" value="ECO:0007669"/>
    <property type="project" value="TreeGrafter"/>
</dbReference>
<evidence type="ECO:0000256" key="4">
    <source>
        <dbReference type="ARBA" id="ARBA00022786"/>
    </source>
</evidence>
<comment type="caution">
    <text evidence="8">The sequence shown here is derived from an EMBL/GenBank/DDBJ whole genome shotgun (WGS) entry which is preliminary data.</text>
</comment>
<dbReference type="FunFam" id="1.20.1310.10:FF:000027">
    <property type="entry name" value="Anaphase-promoting complex subunit 2"/>
    <property type="match status" value="1"/>
</dbReference>
<keyword evidence="9" id="KW-1185">Reference proteome</keyword>
<dbReference type="InterPro" id="IPR044554">
    <property type="entry name" value="ANAPC2"/>
</dbReference>
<dbReference type="OrthoDB" id="5581181at2759"/>
<organism evidence="8 9">
    <name type="scientific">Paramuricea clavata</name>
    <name type="common">Red gorgonian</name>
    <name type="synonym">Violescent sea-whip</name>
    <dbReference type="NCBI Taxonomy" id="317549"/>
    <lineage>
        <taxon>Eukaryota</taxon>
        <taxon>Metazoa</taxon>
        <taxon>Cnidaria</taxon>
        <taxon>Anthozoa</taxon>
        <taxon>Octocorallia</taxon>
        <taxon>Malacalcyonacea</taxon>
        <taxon>Plexauridae</taxon>
        <taxon>Paramuricea</taxon>
    </lineage>
</organism>
<dbReference type="Gene3D" id="3.30.230.130">
    <property type="entry name" value="Cullin, Chain C, Domain 2"/>
    <property type="match status" value="1"/>
</dbReference>
<dbReference type="PROSITE" id="PS50069">
    <property type="entry name" value="CULLIN_2"/>
    <property type="match status" value="1"/>
</dbReference>
<feature type="non-terminal residue" evidence="8">
    <location>
        <position position="1"/>
    </location>
</feature>
<dbReference type="Gene3D" id="1.10.10.10">
    <property type="entry name" value="Winged helix-like DNA-binding domain superfamily/Winged helix DNA-binding domain"/>
    <property type="match status" value="1"/>
</dbReference>
<accession>A0A7D9EQX2</accession>
<evidence type="ECO:0000313" key="9">
    <source>
        <dbReference type="Proteomes" id="UP001152795"/>
    </source>
</evidence>
<keyword evidence="4" id="KW-0833">Ubl conjugation pathway</keyword>
<sequence>IEELFNIIVDYPESLKALEDLKECLEKTDLRAHLINSLRSSFESRLLHPGAETTDILTQYVSAIRALRVLDTSGVILENVCEPVKAYLRTRDDTVRCIVTSLTDENSSELSEELLQGDTKTIEDVHTLDSDNEDDEGEWMPDPIDADPSKPSKSRKSSDIISMLVNIYGSRDLFVSEYRTLLADRILSSFNYDIAKELRYLELLKLRFGESHLQFCEVMLKDVADSRRINTNIHSKIESSEQKPEIEIHGMILSNVFWPTFREEKLELPEQVKSSMENYTEQFKSLKGSRTLQWKPHLGLVELELELEDRTLSFTVTPARAATIMYFQQKPRWSLEELSSAMHMSSSMLRRCLGYWLGQGVLKQESQDVYVVLEKNRGGQDLQDVVYDAEGESAMATSQDQREGELQIFWSYIVGMLTNLDSLPLDRIHSMLRMFAMSGPNTSQCNVDDLKRFLEKKVRDGELQFVSGKYKLPRPGK</sequence>
<dbReference type="GO" id="GO:0051301">
    <property type="term" value="P:cell division"/>
    <property type="evidence" value="ECO:0007669"/>
    <property type="project" value="UniProtKB-KW"/>
</dbReference>
<dbReference type="InterPro" id="IPR059120">
    <property type="entry name" value="Cullin-like_AB"/>
</dbReference>
<dbReference type="PANTHER" id="PTHR45957:SF1">
    <property type="entry name" value="ANAPHASE-PROMOTING COMPLEX SUBUNIT 2"/>
    <property type="match status" value="1"/>
</dbReference>
<evidence type="ECO:0000256" key="7">
    <source>
        <dbReference type="SAM" id="MobiDB-lite"/>
    </source>
</evidence>
<dbReference type="InterPro" id="IPR036317">
    <property type="entry name" value="Cullin_homology_sf"/>
</dbReference>
<evidence type="ECO:0000256" key="1">
    <source>
        <dbReference type="ARBA" id="ARBA00016068"/>
    </source>
</evidence>
<dbReference type="GO" id="GO:0006511">
    <property type="term" value="P:ubiquitin-dependent protein catabolic process"/>
    <property type="evidence" value="ECO:0007669"/>
    <property type="project" value="InterPro"/>
</dbReference>
<gene>
    <name evidence="8" type="ORF">PACLA_8A014752</name>
</gene>
<name>A0A7D9EQX2_PARCT</name>
<dbReference type="PANTHER" id="PTHR45957">
    <property type="entry name" value="ANAPHASE-PROMOTING COMPLEX SUBUNIT 2"/>
    <property type="match status" value="1"/>
</dbReference>
<dbReference type="FunFam" id="1.10.10.10:FF:000877">
    <property type="entry name" value="Anaphase-promoting complex subunit"/>
    <property type="match status" value="1"/>
</dbReference>
<dbReference type="SUPFAM" id="SSF75632">
    <property type="entry name" value="Cullin homology domain"/>
    <property type="match status" value="1"/>
</dbReference>
<evidence type="ECO:0000256" key="2">
    <source>
        <dbReference type="ARBA" id="ARBA00022618"/>
    </source>
</evidence>
<feature type="compositionally biased region" description="Acidic residues" evidence="7">
    <location>
        <begin position="130"/>
        <end position="139"/>
    </location>
</feature>
<protein>
    <recommendedName>
        <fullName evidence="1">Anaphase-promoting complex subunit 2</fullName>
    </recommendedName>
</protein>
<proteinExistence type="inferred from homology"/>
<evidence type="ECO:0000256" key="6">
    <source>
        <dbReference type="PROSITE-ProRule" id="PRU00330"/>
    </source>
</evidence>
<dbReference type="Pfam" id="PF26557">
    <property type="entry name" value="Cullin_AB"/>
    <property type="match status" value="1"/>
</dbReference>
<dbReference type="EMBL" id="CACRXK020008273">
    <property type="protein sequence ID" value="CAB4014365.1"/>
    <property type="molecule type" value="Genomic_DNA"/>
</dbReference>
<dbReference type="InterPro" id="IPR036388">
    <property type="entry name" value="WH-like_DNA-bd_sf"/>
</dbReference>
<comment type="similarity">
    <text evidence="6">Belongs to the cullin family.</text>
</comment>
<dbReference type="Pfam" id="PF25773">
    <property type="entry name" value="TPR_ANAPC2"/>
    <property type="match status" value="1"/>
</dbReference>
<keyword evidence="3" id="KW-0498">Mitosis</keyword>
<keyword evidence="5" id="KW-0131">Cell cycle</keyword>
<reference evidence="8" key="1">
    <citation type="submission" date="2020-04" db="EMBL/GenBank/DDBJ databases">
        <authorList>
            <person name="Alioto T."/>
            <person name="Alioto T."/>
            <person name="Gomez Garrido J."/>
        </authorList>
    </citation>
    <scope>NUCLEOTIDE SEQUENCE</scope>
    <source>
        <strain evidence="8">A484AB</strain>
    </source>
</reference>
<evidence type="ECO:0000313" key="8">
    <source>
        <dbReference type="EMBL" id="CAB4014365.1"/>
    </source>
</evidence>
<keyword evidence="2" id="KW-0132">Cell division</keyword>
<dbReference type="InterPro" id="IPR036390">
    <property type="entry name" value="WH_DNA-bd_sf"/>
</dbReference>
<dbReference type="GO" id="GO:0005680">
    <property type="term" value="C:anaphase-promoting complex"/>
    <property type="evidence" value="ECO:0007669"/>
    <property type="project" value="TreeGrafter"/>
</dbReference>
<dbReference type="InterPro" id="IPR057975">
    <property type="entry name" value="TPR_ANAPC2"/>
</dbReference>
<dbReference type="InterPro" id="IPR016158">
    <property type="entry name" value="Cullin_homology"/>
</dbReference>
<dbReference type="InterPro" id="IPR014786">
    <property type="entry name" value="ANAPC2_C"/>
</dbReference>
<dbReference type="Pfam" id="PF08672">
    <property type="entry name" value="ANAPC2"/>
    <property type="match status" value="1"/>
</dbReference>
<dbReference type="Proteomes" id="UP001152795">
    <property type="component" value="Unassembled WGS sequence"/>
</dbReference>